<dbReference type="PROSITE" id="PS50296">
    <property type="entry name" value="SUI1"/>
    <property type="match status" value="1"/>
</dbReference>
<feature type="domain" description="SUI1" evidence="4">
    <location>
        <begin position="33"/>
        <end position="103"/>
    </location>
</feature>
<dbReference type="CDD" id="cd11566">
    <property type="entry name" value="eIF1_SUI1"/>
    <property type="match status" value="1"/>
</dbReference>
<dbReference type="Pfam" id="PF01253">
    <property type="entry name" value="SUI1"/>
    <property type="match status" value="1"/>
</dbReference>
<evidence type="ECO:0000313" key="6">
    <source>
        <dbReference type="Proteomes" id="UP001300502"/>
    </source>
</evidence>
<sequence>MNLDSIDTGINAPFDPFADASRGEDAAVTKNIVHIRLQQRNGRKCLTTIQGLDTKLDLNKITKAFKKEFCCNGCVVDDAELGRVIQLQGDQRDKVKKFLVQEKLAEKDLIKVHGI</sequence>
<comment type="similarity">
    <text evidence="2">Belongs to the SUI1 family.</text>
</comment>
<dbReference type="PIRSF" id="PIRSF004499">
    <property type="entry name" value="SUI1_euk"/>
    <property type="match status" value="1"/>
</dbReference>
<evidence type="ECO:0000259" key="4">
    <source>
        <dbReference type="PROSITE" id="PS50296"/>
    </source>
</evidence>
<protein>
    <recommendedName>
        <fullName evidence="4">SUI1 domain-containing protein</fullName>
    </recommendedName>
</protein>
<reference evidence="5 6" key="1">
    <citation type="submission" date="2022-07" db="EMBL/GenBank/DDBJ databases">
        <title>Genome-wide signatures of adaptation to extreme environments.</title>
        <authorList>
            <person name="Cho C.H."/>
            <person name="Yoon H.S."/>
        </authorList>
    </citation>
    <scope>NUCLEOTIDE SEQUENCE [LARGE SCALE GENOMIC DNA]</scope>
    <source>
        <strain evidence="5 6">108.79 E11</strain>
    </source>
</reference>
<evidence type="ECO:0000256" key="3">
    <source>
        <dbReference type="ARBA" id="ARBA00022917"/>
    </source>
</evidence>
<comment type="caution">
    <text evidence="5">The sequence shown here is derived from an EMBL/GenBank/DDBJ whole genome shotgun (WGS) entry which is preliminary data.</text>
</comment>
<dbReference type="GO" id="GO:0003729">
    <property type="term" value="F:mRNA binding"/>
    <property type="evidence" value="ECO:0007669"/>
    <property type="project" value="UniProtKB-ARBA"/>
</dbReference>
<dbReference type="Gene3D" id="3.30.780.10">
    <property type="entry name" value="SUI1-like domain"/>
    <property type="match status" value="1"/>
</dbReference>
<proteinExistence type="inferred from homology"/>
<dbReference type="NCBIfam" id="TIGR01160">
    <property type="entry name" value="SUI1_MOF2"/>
    <property type="match status" value="1"/>
</dbReference>
<organism evidence="5 6">
    <name type="scientific">Galdieria yellowstonensis</name>
    <dbReference type="NCBI Taxonomy" id="3028027"/>
    <lineage>
        <taxon>Eukaryota</taxon>
        <taxon>Rhodophyta</taxon>
        <taxon>Bangiophyceae</taxon>
        <taxon>Galdieriales</taxon>
        <taxon>Galdieriaceae</taxon>
        <taxon>Galdieria</taxon>
    </lineage>
</organism>
<evidence type="ECO:0000256" key="1">
    <source>
        <dbReference type="ARBA" id="ARBA00003130"/>
    </source>
</evidence>
<dbReference type="GO" id="GO:0003743">
    <property type="term" value="F:translation initiation factor activity"/>
    <property type="evidence" value="ECO:0007669"/>
    <property type="project" value="InterPro"/>
</dbReference>
<dbReference type="InterPro" id="IPR036877">
    <property type="entry name" value="SUI1_dom_sf"/>
</dbReference>
<dbReference type="Proteomes" id="UP001300502">
    <property type="component" value="Unassembled WGS sequence"/>
</dbReference>
<dbReference type="InterPro" id="IPR005874">
    <property type="entry name" value="SUI1_euk"/>
</dbReference>
<accession>A0AAV9I915</accession>
<dbReference type="FunFam" id="3.30.780.10:FF:000001">
    <property type="entry name" value="Eukaryotic translation initiation factor SUI1"/>
    <property type="match status" value="1"/>
</dbReference>
<comment type="function">
    <text evidence="1">Probably involved in translation.</text>
</comment>
<evidence type="ECO:0000256" key="2">
    <source>
        <dbReference type="ARBA" id="ARBA00005422"/>
    </source>
</evidence>
<dbReference type="PANTHER" id="PTHR10388">
    <property type="entry name" value="EUKARYOTIC TRANSLATION INITIATION FACTOR SUI1"/>
    <property type="match status" value="1"/>
</dbReference>
<evidence type="ECO:0000313" key="5">
    <source>
        <dbReference type="EMBL" id="KAK4523848.1"/>
    </source>
</evidence>
<dbReference type="SUPFAM" id="SSF55159">
    <property type="entry name" value="eIF1-like"/>
    <property type="match status" value="1"/>
</dbReference>
<dbReference type="InterPro" id="IPR001950">
    <property type="entry name" value="SUI1"/>
</dbReference>
<dbReference type="AlphaFoldDB" id="A0AAV9I915"/>
<keyword evidence="6" id="KW-1185">Reference proteome</keyword>
<dbReference type="EMBL" id="JANCYU010000020">
    <property type="protein sequence ID" value="KAK4523848.1"/>
    <property type="molecule type" value="Genomic_DNA"/>
</dbReference>
<gene>
    <name evidence="5" type="ORF">GAYE_SCF00G1744</name>
</gene>
<keyword evidence="3" id="KW-0648">Protein biosynthesis</keyword>
<name>A0AAV9I915_9RHOD</name>